<evidence type="ECO:0000256" key="1">
    <source>
        <dbReference type="SAM" id="Phobius"/>
    </source>
</evidence>
<feature type="transmembrane region" description="Helical" evidence="1">
    <location>
        <begin position="139"/>
        <end position="161"/>
    </location>
</feature>
<protein>
    <recommendedName>
        <fullName evidence="4">Integral membrane protein</fullName>
    </recommendedName>
</protein>
<keyword evidence="3" id="KW-1185">Reference proteome</keyword>
<feature type="transmembrane region" description="Helical" evidence="1">
    <location>
        <begin position="55"/>
        <end position="76"/>
    </location>
</feature>
<evidence type="ECO:0008006" key="4">
    <source>
        <dbReference type="Google" id="ProtNLM"/>
    </source>
</evidence>
<name>A0ABW2LRB5_9PSEU</name>
<feature type="transmembrane region" description="Helical" evidence="1">
    <location>
        <begin position="96"/>
        <end position="119"/>
    </location>
</feature>
<proteinExistence type="predicted"/>
<dbReference type="RefSeq" id="WP_380672079.1">
    <property type="nucleotide sequence ID" value="NZ_JBHTCJ010000015.1"/>
</dbReference>
<keyword evidence="1" id="KW-0472">Membrane</keyword>
<dbReference type="EMBL" id="JBHTCJ010000015">
    <property type="protein sequence ID" value="MFC7344364.1"/>
    <property type="molecule type" value="Genomic_DNA"/>
</dbReference>
<dbReference type="Proteomes" id="UP001596504">
    <property type="component" value="Unassembled WGS sequence"/>
</dbReference>
<gene>
    <name evidence="2" type="ORF">ACFQRI_23390</name>
</gene>
<comment type="caution">
    <text evidence="2">The sequence shown here is derived from an EMBL/GenBank/DDBJ whole genome shotgun (WGS) entry which is preliminary data.</text>
</comment>
<evidence type="ECO:0000313" key="3">
    <source>
        <dbReference type="Proteomes" id="UP001596504"/>
    </source>
</evidence>
<organism evidence="2 3">
    <name type="scientific">Saccharopolyspora griseoalba</name>
    <dbReference type="NCBI Taxonomy" id="1431848"/>
    <lineage>
        <taxon>Bacteria</taxon>
        <taxon>Bacillati</taxon>
        <taxon>Actinomycetota</taxon>
        <taxon>Actinomycetes</taxon>
        <taxon>Pseudonocardiales</taxon>
        <taxon>Pseudonocardiaceae</taxon>
        <taxon>Saccharopolyspora</taxon>
    </lineage>
</organism>
<accession>A0ABW2LRB5</accession>
<feature type="transmembrane region" description="Helical" evidence="1">
    <location>
        <begin position="9"/>
        <end position="35"/>
    </location>
</feature>
<keyword evidence="1" id="KW-0812">Transmembrane</keyword>
<keyword evidence="1" id="KW-1133">Transmembrane helix</keyword>
<reference evidence="3" key="1">
    <citation type="journal article" date="2019" name="Int. J. Syst. Evol. Microbiol.">
        <title>The Global Catalogue of Microorganisms (GCM) 10K type strain sequencing project: providing services to taxonomists for standard genome sequencing and annotation.</title>
        <authorList>
            <consortium name="The Broad Institute Genomics Platform"/>
            <consortium name="The Broad Institute Genome Sequencing Center for Infectious Disease"/>
            <person name="Wu L."/>
            <person name="Ma J."/>
        </authorList>
    </citation>
    <scope>NUCLEOTIDE SEQUENCE [LARGE SCALE GENOMIC DNA]</scope>
    <source>
        <strain evidence="3">WLHS5</strain>
    </source>
</reference>
<sequence>MGDEFRRRAVVWCACGAFAAALPTVVWRLLLAAGFELGTPAEWRAAQDIPGSGTWYVLGLSLVQLAAAACSFALVVDLRGLLPRRVPSAVRRAVPAAIATAALLGAVPLAVLVVMSVVARDAVDPFAGRPYGAWAWLSASAYLCAVLWPPLLASAAIAHLLGDRRAVPR</sequence>
<evidence type="ECO:0000313" key="2">
    <source>
        <dbReference type="EMBL" id="MFC7344364.1"/>
    </source>
</evidence>